<keyword evidence="1" id="KW-1133">Transmembrane helix</keyword>
<evidence type="ECO:0000313" key="3">
    <source>
        <dbReference type="Proteomes" id="UP000037931"/>
    </source>
</evidence>
<accession>A0A0M9GJ45</accession>
<feature type="transmembrane region" description="Helical" evidence="1">
    <location>
        <begin position="46"/>
        <end position="66"/>
    </location>
</feature>
<organism evidence="2 3">
    <name type="scientific">Pseudomonas asplenii</name>
    <dbReference type="NCBI Taxonomy" id="53407"/>
    <lineage>
        <taxon>Bacteria</taxon>
        <taxon>Pseudomonadati</taxon>
        <taxon>Pseudomonadota</taxon>
        <taxon>Gammaproteobacteria</taxon>
        <taxon>Pseudomonadales</taxon>
        <taxon>Pseudomonadaceae</taxon>
        <taxon>Pseudomonas</taxon>
    </lineage>
</organism>
<dbReference type="AlphaFoldDB" id="A0A0M9GJ45"/>
<dbReference type="PATRIC" id="fig|50340.43.peg.3743"/>
<evidence type="ECO:0000256" key="1">
    <source>
        <dbReference type="SAM" id="Phobius"/>
    </source>
</evidence>
<name>A0A0M9GJ45_9PSED</name>
<sequence length="544" mass="57984">MRPSWCKCYSARFRGAVEPNPVKGSGKTSIFQHNGYLIGSFMNKSAGLLLGVVVVVGALSTAGAWYTGNQLEGALNSSIQEANAQLKTALNSGGANASIELVSLERNLFTSTAHYRLKLQNLQLSEENQDIELLFVDHIEHGPLPWSRLKSFKLAPVMFNSNYELEKNDLTAKWFDAAKGAAPLKGMVALGYDRSVDGNIELIPLDFAPDDKSTVKFSGLNLNVAGTAKGAKIKANGYMDSVKITGQSEEDGPVSVELGGFTVASDLTRSDFGFYLGGNTLELSSAKVTYGEQPVVVTVKDFEQKDNLEANGNVLSGRLDYTVGDIGYNGKSVGSAKLNLSAKSLDIPAVRSLTEMYRAELKAMQQAATQGEDAPAVPELSAEQQIKAQADIKKLLAGKPQIAVENLSFKTANGESRFNLQVNLDNPSSTQLPPLELGKQLVSQLDAKLSLSKPMIADLAGVQALLEGQTDPKLIAQQASMTSEMAGTMALSTEMATIEGMDIVSKLHYAAGQVDFNGQKMPVEDFIALIMSKAGGLGGAEAAE</sequence>
<proteinExistence type="predicted"/>
<dbReference type="Pfam" id="PF06097">
    <property type="entry name" value="DUF945"/>
    <property type="match status" value="1"/>
</dbReference>
<gene>
    <name evidence="2" type="ORF">PF66_00854</name>
</gene>
<dbReference type="InterPro" id="IPR010352">
    <property type="entry name" value="DUF945"/>
</dbReference>
<keyword evidence="1" id="KW-0472">Membrane</keyword>
<protein>
    <recommendedName>
        <fullName evidence="4">GTP-binding protein</fullName>
    </recommendedName>
</protein>
<dbReference type="EMBL" id="JSYZ01000003">
    <property type="protein sequence ID" value="KPA92183.1"/>
    <property type="molecule type" value="Genomic_DNA"/>
</dbReference>
<dbReference type="Proteomes" id="UP000037931">
    <property type="component" value="Unassembled WGS sequence"/>
</dbReference>
<dbReference type="STRING" id="50340.PF66_00854"/>
<keyword evidence="1" id="KW-0812">Transmembrane</keyword>
<comment type="caution">
    <text evidence="2">The sequence shown here is derived from an EMBL/GenBank/DDBJ whole genome shotgun (WGS) entry which is preliminary data.</text>
</comment>
<reference evidence="2 3" key="1">
    <citation type="journal article" date="2015" name="PLoS ONE">
        <title>Rice-Infecting Pseudomonas Genomes Are Highly Accessorized and Harbor Multiple Putative Virulence Mechanisms to Cause Sheath Brown Rot.</title>
        <authorList>
            <person name="Quibod I.L."/>
            <person name="Grande G."/>
            <person name="Oreiro E.G."/>
            <person name="Borja F.N."/>
            <person name="Dossa G.S."/>
            <person name="Mauleon R."/>
            <person name="Cruz C.V."/>
            <person name="Oliva R."/>
        </authorList>
    </citation>
    <scope>NUCLEOTIDE SEQUENCE [LARGE SCALE GENOMIC DNA]</scope>
    <source>
        <strain evidence="2 3">IRRI 6609</strain>
    </source>
</reference>
<evidence type="ECO:0000313" key="2">
    <source>
        <dbReference type="EMBL" id="KPA92183.1"/>
    </source>
</evidence>
<keyword evidence="3" id="KW-1185">Reference proteome</keyword>
<evidence type="ECO:0008006" key="4">
    <source>
        <dbReference type="Google" id="ProtNLM"/>
    </source>
</evidence>